<keyword evidence="4" id="KW-1185">Reference proteome</keyword>
<dbReference type="OrthoDB" id="2248305at2759"/>
<feature type="transmembrane region" description="Helical" evidence="2">
    <location>
        <begin position="207"/>
        <end position="229"/>
    </location>
</feature>
<keyword evidence="2" id="KW-1133">Transmembrane helix</keyword>
<protein>
    <submittedName>
        <fullName evidence="3">Uncharacterized protein</fullName>
    </submittedName>
</protein>
<dbReference type="PANTHER" id="PTHR35394">
    <property type="entry name" value="DUF3176 DOMAIN-CONTAINING PROTEIN"/>
    <property type="match status" value="1"/>
</dbReference>
<evidence type="ECO:0000313" key="3">
    <source>
        <dbReference type="EMBL" id="ORY90976.1"/>
    </source>
</evidence>
<name>A0A1X2H0M3_SYNRA</name>
<feature type="transmembrane region" description="Helical" evidence="2">
    <location>
        <begin position="579"/>
        <end position="602"/>
    </location>
</feature>
<evidence type="ECO:0000256" key="1">
    <source>
        <dbReference type="SAM" id="MobiDB-lite"/>
    </source>
</evidence>
<keyword evidence="2" id="KW-0472">Membrane</keyword>
<keyword evidence="2" id="KW-0812">Transmembrane</keyword>
<organism evidence="3 4">
    <name type="scientific">Syncephalastrum racemosum</name>
    <name type="common">Filamentous fungus</name>
    <dbReference type="NCBI Taxonomy" id="13706"/>
    <lineage>
        <taxon>Eukaryota</taxon>
        <taxon>Fungi</taxon>
        <taxon>Fungi incertae sedis</taxon>
        <taxon>Mucoromycota</taxon>
        <taxon>Mucoromycotina</taxon>
        <taxon>Mucoromycetes</taxon>
        <taxon>Mucorales</taxon>
        <taxon>Syncephalastraceae</taxon>
        <taxon>Syncephalastrum</taxon>
    </lineage>
</organism>
<feature type="region of interest" description="Disordered" evidence="1">
    <location>
        <begin position="1"/>
        <end position="36"/>
    </location>
</feature>
<feature type="compositionally biased region" description="Polar residues" evidence="1">
    <location>
        <begin position="1"/>
        <end position="13"/>
    </location>
</feature>
<dbReference type="EMBL" id="MCGN01000011">
    <property type="protein sequence ID" value="ORY90976.1"/>
    <property type="molecule type" value="Genomic_DNA"/>
</dbReference>
<accession>A0A1X2H0M3</accession>
<dbReference type="Pfam" id="PF11374">
    <property type="entry name" value="DUF3176"/>
    <property type="match status" value="1"/>
</dbReference>
<feature type="transmembrane region" description="Helical" evidence="2">
    <location>
        <begin position="137"/>
        <end position="158"/>
    </location>
</feature>
<dbReference type="AlphaFoldDB" id="A0A1X2H0M3"/>
<feature type="compositionally biased region" description="Polar residues" evidence="1">
    <location>
        <begin position="24"/>
        <end position="34"/>
    </location>
</feature>
<dbReference type="Proteomes" id="UP000242180">
    <property type="component" value="Unassembled WGS sequence"/>
</dbReference>
<gene>
    <name evidence="3" type="ORF">BCR43DRAFT_537978</name>
</gene>
<dbReference type="PANTHER" id="PTHR35394:SF5">
    <property type="entry name" value="DUF3176 DOMAIN-CONTAINING PROTEIN"/>
    <property type="match status" value="1"/>
</dbReference>
<comment type="caution">
    <text evidence="3">The sequence shown here is derived from an EMBL/GenBank/DDBJ whole genome shotgun (WGS) entry which is preliminary data.</text>
</comment>
<proteinExistence type="predicted"/>
<evidence type="ECO:0000313" key="4">
    <source>
        <dbReference type="Proteomes" id="UP000242180"/>
    </source>
</evidence>
<sequence length="684" mass="75952">MALSTPRTDNTSRQPERQWDDSASEASVNSQNNHARAPLFEDLPVYQASVRSRSDSLSSGSEVGIGPVAAMRLPMPAIKPRKRQERMKSHALLRSIIFPTLTLLVSLALIGVLIYIYVAANGQPRASFHLAGMELPVVLALIMSLTLLFVTGGISFIAEHALSLSYLLRSAISEYKWTLFHQTPTSLGSLEAFDGASRGIGGILRTLPAFTFNHVLVAAIILHLGLIAMQPAAQAIVKFDAPTKCMLNFSNSLMAANISALDHTTYDLNSGDPRTIRGVNDEALLNLGVRNSFQDFPMHMNAVCQDGAINCTYYDLFIPHTVAECTPGSLNTTTIVNVHANNVSTLQDFWWNKFSTVSDFFSATLPAAFFAGSMFGRTTYDLGNFTANNTKFLYDNFTFDPDSVKAFGDQSFVFVNYADSLSFYGYGQKDIRVHECTLRSYVNMTDFAMVNNSDILHATWDQVPVTFNYSVMGNNSYWAMYYLDSSFDHFFDWATVNSYAFQLSLMKLLVTQGDGNLWGTGSSISSRMNDFKSVDEFFTTVFKAASMTWSLQLTDNPSFAFGRTCIQLPEVYKLDPAQFLVLSLILLVPTVWWAVLWIMSLYHMNGVSRGHSLVSLLVSGLTPSARDKIRGVTHEDQYYVMQRARHVLVKFGERITSDGSVGQVTFGLPEEVKQVAEHHKTPAE</sequence>
<dbReference type="InParanoid" id="A0A1X2H0M3"/>
<feature type="transmembrane region" description="Helical" evidence="2">
    <location>
        <begin position="91"/>
        <end position="117"/>
    </location>
</feature>
<reference evidence="3 4" key="1">
    <citation type="submission" date="2016-07" db="EMBL/GenBank/DDBJ databases">
        <title>Pervasive Adenine N6-methylation of Active Genes in Fungi.</title>
        <authorList>
            <consortium name="DOE Joint Genome Institute"/>
            <person name="Mondo S.J."/>
            <person name="Dannebaum R.O."/>
            <person name="Kuo R.C."/>
            <person name="Labutti K."/>
            <person name="Haridas S."/>
            <person name="Kuo A."/>
            <person name="Salamov A."/>
            <person name="Ahrendt S.R."/>
            <person name="Lipzen A."/>
            <person name="Sullivan W."/>
            <person name="Andreopoulos W.B."/>
            <person name="Clum A."/>
            <person name="Lindquist E."/>
            <person name="Daum C."/>
            <person name="Ramamoorthy G.K."/>
            <person name="Gryganskyi A."/>
            <person name="Culley D."/>
            <person name="Magnuson J.K."/>
            <person name="James T.Y."/>
            <person name="O'Malley M.A."/>
            <person name="Stajich J.E."/>
            <person name="Spatafora J.W."/>
            <person name="Visel A."/>
            <person name="Grigoriev I.V."/>
        </authorList>
    </citation>
    <scope>NUCLEOTIDE SEQUENCE [LARGE SCALE GENOMIC DNA]</scope>
    <source>
        <strain evidence="3 4">NRRL 2496</strain>
    </source>
</reference>
<evidence type="ECO:0000256" key="2">
    <source>
        <dbReference type="SAM" id="Phobius"/>
    </source>
</evidence>
<dbReference type="InterPro" id="IPR021514">
    <property type="entry name" value="DUF3176"/>
</dbReference>